<protein>
    <submittedName>
        <fullName evidence="2">Uncharacterized protein</fullName>
    </submittedName>
</protein>
<reference evidence="2" key="1">
    <citation type="submission" date="2019-08" db="EMBL/GenBank/DDBJ databases">
        <authorList>
            <person name="Kucharzyk K."/>
            <person name="Murdoch R.W."/>
            <person name="Higgins S."/>
            <person name="Loffler F."/>
        </authorList>
    </citation>
    <scope>NUCLEOTIDE SEQUENCE</scope>
</reference>
<dbReference type="EMBL" id="VSSQ01004126">
    <property type="protein sequence ID" value="MPM23841.1"/>
    <property type="molecule type" value="Genomic_DNA"/>
</dbReference>
<keyword evidence="1" id="KW-0812">Transmembrane</keyword>
<proteinExistence type="predicted"/>
<dbReference type="AlphaFoldDB" id="A0A644Y7D5"/>
<evidence type="ECO:0000256" key="1">
    <source>
        <dbReference type="SAM" id="Phobius"/>
    </source>
</evidence>
<organism evidence="2">
    <name type="scientific">bioreactor metagenome</name>
    <dbReference type="NCBI Taxonomy" id="1076179"/>
    <lineage>
        <taxon>unclassified sequences</taxon>
        <taxon>metagenomes</taxon>
        <taxon>ecological metagenomes</taxon>
    </lineage>
</organism>
<comment type="caution">
    <text evidence="2">The sequence shown here is derived from an EMBL/GenBank/DDBJ whole genome shotgun (WGS) entry which is preliminary data.</text>
</comment>
<accession>A0A644Y7D5</accession>
<keyword evidence="1" id="KW-1133">Transmembrane helix</keyword>
<feature type="transmembrane region" description="Helical" evidence="1">
    <location>
        <begin position="28"/>
        <end position="51"/>
    </location>
</feature>
<name>A0A644Y7D5_9ZZZZ</name>
<sequence length="148" mass="16317">MTDNKEIAALPTPSADAETQKVQQQVRVWLIVLVAVLIVLLLGTAIFFLFRANPAVTTQIRDIFIIVLSLEFMVLGAALVILVIQLAKLINLLQNEVKPILDATTETVNTLKGTTSFLSENLVEPVIKLNGYMAGLKKALDLMNIFRK</sequence>
<gene>
    <name evidence="2" type="ORF">SDC9_70318</name>
</gene>
<feature type="transmembrane region" description="Helical" evidence="1">
    <location>
        <begin position="63"/>
        <end position="84"/>
    </location>
</feature>
<keyword evidence="1" id="KW-0472">Membrane</keyword>
<evidence type="ECO:0000313" key="2">
    <source>
        <dbReference type="EMBL" id="MPM23841.1"/>
    </source>
</evidence>